<dbReference type="SUPFAM" id="SSF50475">
    <property type="entry name" value="FMN-binding split barrel"/>
    <property type="match status" value="1"/>
</dbReference>
<evidence type="ECO:0000313" key="2">
    <source>
        <dbReference type="Proteomes" id="UP001165378"/>
    </source>
</evidence>
<keyword evidence="2" id="KW-1185">Reference proteome</keyword>
<proteinExistence type="predicted"/>
<dbReference type="Pfam" id="PF12900">
    <property type="entry name" value="Pyridox_ox_2"/>
    <property type="match status" value="1"/>
</dbReference>
<evidence type="ECO:0000313" key="1">
    <source>
        <dbReference type="EMBL" id="MCF2533167.1"/>
    </source>
</evidence>
<dbReference type="Gene3D" id="2.30.110.10">
    <property type="entry name" value="Electron Transport, Fmn-binding Protein, Chain A"/>
    <property type="match status" value="1"/>
</dbReference>
<name>A0AA41Q8G6_9ACTN</name>
<accession>A0AA41Q8G6</accession>
<dbReference type="InterPro" id="IPR024747">
    <property type="entry name" value="Pyridox_Oxase-rel"/>
</dbReference>
<dbReference type="Proteomes" id="UP001165378">
    <property type="component" value="Unassembled WGS sequence"/>
</dbReference>
<dbReference type="InterPro" id="IPR012349">
    <property type="entry name" value="Split_barrel_FMN-bd"/>
</dbReference>
<dbReference type="AlphaFoldDB" id="A0AA41Q8G6"/>
<dbReference type="EMBL" id="JAKFHA010000044">
    <property type="protein sequence ID" value="MCF2533167.1"/>
    <property type="molecule type" value="Genomic_DNA"/>
</dbReference>
<gene>
    <name evidence="1" type="ORF">LZ495_38950</name>
</gene>
<reference evidence="1" key="1">
    <citation type="submission" date="2022-01" db="EMBL/GenBank/DDBJ databases">
        <title>Genome-Based Taxonomic Classification of the Phylum Actinobacteria.</title>
        <authorList>
            <person name="Gao Y."/>
        </authorList>
    </citation>
    <scope>NUCLEOTIDE SEQUENCE</scope>
    <source>
        <strain evidence="1">KLBMP 8922</strain>
    </source>
</reference>
<dbReference type="RefSeq" id="WP_235057940.1">
    <property type="nucleotide sequence ID" value="NZ_JAKFHA010000044.1"/>
</dbReference>
<comment type="caution">
    <text evidence="1">The sequence shown here is derived from an EMBL/GenBank/DDBJ whole genome shotgun (WGS) entry which is preliminary data.</text>
</comment>
<organism evidence="1 2">
    <name type="scientific">Yinghuangia soli</name>
    <dbReference type="NCBI Taxonomy" id="2908204"/>
    <lineage>
        <taxon>Bacteria</taxon>
        <taxon>Bacillati</taxon>
        <taxon>Actinomycetota</taxon>
        <taxon>Actinomycetes</taxon>
        <taxon>Kitasatosporales</taxon>
        <taxon>Streptomycetaceae</taxon>
        <taxon>Yinghuangia</taxon>
    </lineage>
</organism>
<protein>
    <submittedName>
        <fullName evidence="1">Pyridoxamine 5'-phosphate oxidase family protein</fullName>
    </submittedName>
</protein>
<sequence length="139" mass="14805">MSGAAQAVMAELGRTEALELLTAARVGRVVFTDMALPAVRPVNFAVCRGDVVFRVAAESRLATALDKAVVAFEADDLDACGRAGWSVVVTGLAELVEPGDEFDYLAARLPEPWAPGPHECVVRIRTELVTGRRITRLAG</sequence>